<gene>
    <name evidence="1" type="ORF">S01H1_20718</name>
</gene>
<evidence type="ECO:0000313" key="1">
    <source>
        <dbReference type="EMBL" id="GAF89292.1"/>
    </source>
</evidence>
<sequence>MSEEKQTTTKEQLEQYKEYIVLTRKVDIMSNTLNKLEMSEEYDGESIDQSYKEQLKKEINFNNEKKDKIDMNLVHKWDDVLCFTNTYKRLEKGDKVEDYISPWIRVINGEPEFPSFEKKIEPKQEVSLSDEKPIEN</sequence>
<name>X0TMC9_9ZZZZ</name>
<protein>
    <submittedName>
        <fullName evidence="1">Uncharacterized protein</fullName>
    </submittedName>
</protein>
<dbReference type="AlphaFoldDB" id="X0TMC9"/>
<feature type="non-terminal residue" evidence="1">
    <location>
        <position position="136"/>
    </location>
</feature>
<proteinExistence type="predicted"/>
<accession>X0TMC9</accession>
<dbReference type="EMBL" id="BARS01011383">
    <property type="protein sequence ID" value="GAF89292.1"/>
    <property type="molecule type" value="Genomic_DNA"/>
</dbReference>
<reference evidence="1" key="1">
    <citation type="journal article" date="2014" name="Front. Microbiol.">
        <title>High frequency of phylogenetically diverse reductive dehalogenase-homologous genes in deep subseafloor sedimentary metagenomes.</title>
        <authorList>
            <person name="Kawai M."/>
            <person name="Futagami T."/>
            <person name="Toyoda A."/>
            <person name="Takaki Y."/>
            <person name="Nishi S."/>
            <person name="Hori S."/>
            <person name="Arai W."/>
            <person name="Tsubouchi T."/>
            <person name="Morono Y."/>
            <person name="Uchiyama I."/>
            <person name="Ito T."/>
            <person name="Fujiyama A."/>
            <person name="Inagaki F."/>
            <person name="Takami H."/>
        </authorList>
    </citation>
    <scope>NUCLEOTIDE SEQUENCE</scope>
    <source>
        <strain evidence="1">Expedition CK06-06</strain>
    </source>
</reference>
<comment type="caution">
    <text evidence="1">The sequence shown here is derived from an EMBL/GenBank/DDBJ whole genome shotgun (WGS) entry which is preliminary data.</text>
</comment>
<organism evidence="1">
    <name type="scientific">marine sediment metagenome</name>
    <dbReference type="NCBI Taxonomy" id="412755"/>
    <lineage>
        <taxon>unclassified sequences</taxon>
        <taxon>metagenomes</taxon>
        <taxon>ecological metagenomes</taxon>
    </lineage>
</organism>